<feature type="compositionally biased region" description="Polar residues" evidence="1">
    <location>
        <begin position="1"/>
        <end position="13"/>
    </location>
</feature>
<dbReference type="InterPro" id="IPR008942">
    <property type="entry name" value="ENTH_VHS"/>
</dbReference>
<dbReference type="Proteomes" id="UP001437256">
    <property type="component" value="Unassembled WGS sequence"/>
</dbReference>
<feature type="compositionally biased region" description="Basic and acidic residues" evidence="1">
    <location>
        <begin position="30"/>
        <end position="50"/>
    </location>
</feature>
<reference evidence="3 4" key="1">
    <citation type="submission" date="2024-05" db="EMBL/GenBank/DDBJ databases">
        <title>A draft genome resource for the thread blight pathogen Marasmius tenuissimus strain MS-2.</title>
        <authorList>
            <person name="Yulfo-Soto G.E."/>
            <person name="Baruah I.K."/>
            <person name="Amoako-Attah I."/>
            <person name="Bukari Y."/>
            <person name="Meinhardt L.W."/>
            <person name="Bailey B.A."/>
            <person name="Cohen S.P."/>
        </authorList>
    </citation>
    <scope>NUCLEOTIDE SEQUENCE [LARGE SCALE GENOMIC DNA]</scope>
    <source>
        <strain evidence="3 4">MS-2</strain>
    </source>
</reference>
<organism evidence="3 4">
    <name type="scientific">Marasmius tenuissimus</name>
    <dbReference type="NCBI Taxonomy" id="585030"/>
    <lineage>
        <taxon>Eukaryota</taxon>
        <taxon>Fungi</taxon>
        <taxon>Dikarya</taxon>
        <taxon>Basidiomycota</taxon>
        <taxon>Agaricomycotina</taxon>
        <taxon>Agaricomycetes</taxon>
        <taxon>Agaricomycetidae</taxon>
        <taxon>Agaricales</taxon>
        <taxon>Marasmiineae</taxon>
        <taxon>Marasmiaceae</taxon>
        <taxon>Marasmius</taxon>
    </lineage>
</organism>
<proteinExistence type="predicted"/>
<feature type="region of interest" description="Disordered" evidence="1">
    <location>
        <begin position="316"/>
        <end position="391"/>
    </location>
</feature>
<dbReference type="EMBL" id="JBBXMP010000140">
    <property type="protein sequence ID" value="KAL0061293.1"/>
    <property type="molecule type" value="Genomic_DNA"/>
</dbReference>
<feature type="domain" description="VHS" evidence="2">
    <location>
        <begin position="105"/>
        <end position="196"/>
    </location>
</feature>
<comment type="caution">
    <text evidence="3">The sequence shown here is derived from an EMBL/GenBank/DDBJ whole genome shotgun (WGS) entry which is preliminary data.</text>
</comment>
<keyword evidence="4" id="KW-1185">Reference proteome</keyword>
<evidence type="ECO:0000313" key="4">
    <source>
        <dbReference type="Proteomes" id="UP001437256"/>
    </source>
</evidence>
<dbReference type="Pfam" id="PF00790">
    <property type="entry name" value="VHS"/>
    <property type="match status" value="1"/>
</dbReference>
<feature type="compositionally biased region" description="Basic and acidic residues" evidence="1">
    <location>
        <begin position="62"/>
        <end position="80"/>
    </location>
</feature>
<gene>
    <name evidence="3" type="ORF">AAF712_011869</name>
</gene>
<name>A0ABR2ZKP0_9AGAR</name>
<evidence type="ECO:0000259" key="2">
    <source>
        <dbReference type="PROSITE" id="PS50179"/>
    </source>
</evidence>
<dbReference type="InterPro" id="IPR002014">
    <property type="entry name" value="VHS_dom"/>
</dbReference>
<protein>
    <recommendedName>
        <fullName evidence="2">VHS domain-containing protein</fullName>
    </recommendedName>
</protein>
<dbReference type="PANTHER" id="PTHR47789">
    <property type="entry name" value="LAS SEVENTEEN-BINDING PROTEIN 5"/>
    <property type="match status" value="1"/>
</dbReference>
<dbReference type="InterPro" id="IPR045007">
    <property type="entry name" value="LSB5"/>
</dbReference>
<dbReference type="CDD" id="cd16980">
    <property type="entry name" value="VHS_Lsb5"/>
    <property type="match status" value="1"/>
</dbReference>
<accession>A0ABR2ZKP0</accession>
<dbReference type="SUPFAM" id="SSF48464">
    <property type="entry name" value="ENTH/VHS domain"/>
    <property type="match status" value="1"/>
</dbReference>
<dbReference type="PROSITE" id="PS50179">
    <property type="entry name" value="VHS"/>
    <property type="match status" value="1"/>
</dbReference>
<dbReference type="PANTHER" id="PTHR47789:SF2">
    <property type="entry name" value="VHS DOMAIN-CONTAINING PROTEIN"/>
    <property type="match status" value="1"/>
</dbReference>
<evidence type="ECO:0000313" key="3">
    <source>
        <dbReference type="EMBL" id="KAL0061293.1"/>
    </source>
</evidence>
<dbReference type="Gene3D" id="1.25.40.90">
    <property type="match status" value="1"/>
</dbReference>
<evidence type="ECO:0000256" key="1">
    <source>
        <dbReference type="SAM" id="MobiDB-lite"/>
    </source>
</evidence>
<feature type="region of interest" description="Disordered" evidence="1">
    <location>
        <begin position="1"/>
        <end position="82"/>
    </location>
</feature>
<sequence length="430" mass="46898">MQMSAPSTFSTGMEQCPSMDLPIPNPTVLHDIENGPHVSTEIRGKEKGRTEGGWLSKWSSGGHDKVKDEKNGRGQREERQSWQLVHPEEQGELTDLIGFLAATSSEDSALVLDVCERASANDSNAKEAMQALRREFKHGQPKAQLGAARLWAFMLTNSSDTFINQSTSRKFLKTLEKLLASSKTSLMVKECVLNILAAAAYSSGSKEDTAFRGLWKKVKSDEAMPFNPADAMFNPQFSRVVPVNGGPQLYAVIGTKTKTKAESIHHEKMRTKILYKNTKNATVRRANDNGTPVGISFLTAVAAKMMTRLRKRMTMLRRRRAGIPSDARYTSPLSPDSSVLGFEEEAKEKDPGSPHTPLGEPADTPPSTSDRSGDVTGTPASTPVHNLPPSLVFLDRSDSPIVRPLSVVSSATTVPPYFLGDIIPGRGAIH</sequence>